<comment type="caution">
    <text evidence="1">The sequence shown here is derived from an EMBL/GenBank/DDBJ whole genome shotgun (WGS) entry which is preliminary data.</text>
</comment>
<reference evidence="1" key="1">
    <citation type="submission" date="2020-07" db="EMBL/GenBank/DDBJ databases">
        <title>Genomic analysis of a strain of Sedimentibacter Hydroxybenzoicus DSM7310.</title>
        <authorList>
            <person name="Ma S."/>
        </authorList>
    </citation>
    <scope>NUCLEOTIDE SEQUENCE</scope>
    <source>
        <strain evidence="1">DSM 7310</strain>
    </source>
</reference>
<dbReference type="EMBL" id="JACBNQ010000001">
    <property type="protein sequence ID" value="NYB72726.1"/>
    <property type="molecule type" value="Genomic_DNA"/>
</dbReference>
<dbReference type="Gene3D" id="3.10.490.10">
    <property type="entry name" value="Gamma-glutamyl cyclotransferase-like"/>
    <property type="match status" value="1"/>
</dbReference>
<proteinExistence type="predicted"/>
<organism evidence="1 2">
    <name type="scientific">Sedimentibacter hydroxybenzoicus DSM 7310</name>
    <dbReference type="NCBI Taxonomy" id="1123245"/>
    <lineage>
        <taxon>Bacteria</taxon>
        <taxon>Bacillati</taxon>
        <taxon>Bacillota</taxon>
        <taxon>Tissierellia</taxon>
        <taxon>Sedimentibacter</taxon>
    </lineage>
</organism>
<dbReference type="RefSeq" id="WP_179236406.1">
    <property type="nucleotide sequence ID" value="NZ_JACBNQ010000001.1"/>
</dbReference>
<keyword evidence="2" id="KW-1185">Reference proteome</keyword>
<accession>A0A974GUV5</accession>
<sequence length="170" mass="19683">MSKVYYFGWCTWMNPDELHRYWPEAKIITTGYVDNFAMEWRDASKRGDRGWCHLDNTSNSWGKRCLGIIVEIPAELYDEDFDDFVRMSFTAHGDDGNIYNCWTYTLSDPGNSMKAPYFYWDNVVTGLNIQGFPFEYIKQVMGVYNVAGDCPRVDRPNPNPGRPGKSAAER</sequence>
<evidence type="ECO:0000313" key="1">
    <source>
        <dbReference type="EMBL" id="NYB72726.1"/>
    </source>
</evidence>
<dbReference type="Proteomes" id="UP000611629">
    <property type="component" value="Unassembled WGS sequence"/>
</dbReference>
<name>A0A974GUV5_SEDHY</name>
<gene>
    <name evidence="1" type="ORF">HZF24_01075</name>
</gene>
<dbReference type="AlphaFoldDB" id="A0A974GUV5"/>
<protein>
    <submittedName>
        <fullName evidence="1">Gamma-glutamylcyclotransferase</fullName>
    </submittedName>
</protein>
<evidence type="ECO:0000313" key="2">
    <source>
        <dbReference type="Proteomes" id="UP000611629"/>
    </source>
</evidence>